<accession>A0A091GVN5</accession>
<evidence type="ECO:0000256" key="2">
    <source>
        <dbReference type="SAM" id="Phobius"/>
    </source>
</evidence>
<proteinExistence type="predicted"/>
<keyword evidence="4" id="KW-1185">Reference proteome</keyword>
<dbReference type="EMBL" id="KL511492">
    <property type="protein sequence ID" value="KFO86542.1"/>
    <property type="molecule type" value="Genomic_DNA"/>
</dbReference>
<name>A0A091GVN5_BUCRH</name>
<feature type="region of interest" description="Disordered" evidence="1">
    <location>
        <begin position="106"/>
        <end position="137"/>
    </location>
</feature>
<dbReference type="AlphaFoldDB" id="A0A091GVN5"/>
<feature type="non-terminal residue" evidence="3">
    <location>
        <position position="1"/>
    </location>
</feature>
<keyword evidence="2" id="KW-0812">Transmembrane</keyword>
<evidence type="ECO:0000313" key="3">
    <source>
        <dbReference type="EMBL" id="KFO86542.1"/>
    </source>
</evidence>
<protein>
    <submittedName>
        <fullName evidence="3">Uncharacterized protein</fullName>
    </submittedName>
</protein>
<organism evidence="3 4">
    <name type="scientific">Buceros rhinoceros silvestris</name>
    <dbReference type="NCBI Taxonomy" id="175836"/>
    <lineage>
        <taxon>Eukaryota</taxon>
        <taxon>Metazoa</taxon>
        <taxon>Chordata</taxon>
        <taxon>Craniata</taxon>
        <taxon>Vertebrata</taxon>
        <taxon>Euteleostomi</taxon>
        <taxon>Archelosauria</taxon>
        <taxon>Archosauria</taxon>
        <taxon>Dinosauria</taxon>
        <taxon>Saurischia</taxon>
        <taxon>Theropoda</taxon>
        <taxon>Coelurosauria</taxon>
        <taxon>Aves</taxon>
        <taxon>Neognathae</taxon>
        <taxon>Neoaves</taxon>
        <taxon>Telluraves</taxon>
        <taxon>Coraciimorphae</taxon>
        <taxon>Bucerotiformes</taxon>
        <taxon>Bucerotidae</taxon>
        <taxon>Buceros</taxon>
    </lineage>
</organism>
<feature type="non-terminal residue" evidence="3">
    <location>
        <position position="167"/>
    </location>
</feature>
<keyword evidence="2" id="KW-1133">Transmembrane helix</keyword>
<dbReference type="Proteomes" id="UP000054064">
    <property type="component" value="Unassembled WGS sequence"/>
</dbReference>
<keyword evidence="2" id="KW-0472">Membrane</keyword>
<feature type="compositionally biased region" description="Polar residues" evidence="1">
    <location>
        <begin position="117"/>
        <end position="127"/>
    </location>
</feature>
<sequence length="167" mass="18359">VGTYSLIYGVAFCTPCKDGMITREPGASSVTDCVKSERTEHAVSIMHRMLNLIRILLAALLTTTFITTLTSCYCFYRKYQMSFQGGSKTMGRMETVISFFRIPWQSPQAGPEAGPVSDTSHLNTSTPPGGDEEHTFGASPLVAAPSLADVTDETMPMLTREERMRTF</sequence>
<evidence type="ECO:0000256" key="1">
    <source>
        <dbReference type="SAM" id="MobiDB-lite"/>
    </source>
</evidence>
<evidence type="ECO:0000313" key="4">
    <source>
        <dbReference type="Proteomes" id="UP000054064"/>
    </source>
</evidence>
<feature type="transmembrane region" description="Helical" evidence="2">
    <location>
        <begin position="52"/>
        <end position="76"/>
    </location>
</feature>
<reference evidence="3 4" key="1">
    <citation type="submission" date="2014-04" db="EMBL/GenBank/DDBJ databases">
        <title>Genome evolution of avian class.</title>
        <authorList>
            <person name="Zhang G."/>
            <person name="Li C."/>
        </authorList>
    </citation>
    <scope>NUCLEOTIDE SEQUENCE [LARGE SCALE GENOMIC DNA]</scope>
    <source>
        <strain evidence="3">BGI_N320</strain>
    </source>
</reference>
<gene>
    <name evidence="3" type="ORF">N320_11771</name>
</gene>